<dbReference type="EMBL" id="PUIO01000014">
    <property type="protein sequence ID" value="PQP24260.1"/>
    <property type="molecule type" value="Genomic_DNA"/>
</dbReference>
<evidence type="ECO:0000313" key="7">
    <source>
        <dbReference type="Proteomes" id="UP000239290"/>
    </source>
</evidence>
<evidence type="ECO:0000259" key="5">
    <source>
        <dbReference type="PROSITE" id="PS50983"/>
    </source>
</evidence>
<dbReference type="Proteomes" id="UP000239290">
    <property type="component" value="Unassembled WGS sequence"/>
</dbReference>
<evidence type="ECO:0000256" key="2">
    <source>
        <dbReference type="ARBA" id="ARBA00008814"/>
    </source>
</evidence>
<dbReference type="Pfam" id="PF01497">
    <property type="entry name" value="Peripla_BP_2"/>
    <property type="match status" value="1"/>
</dbReference>
<dbReference type="Gene3D" id="3.40.50.1980">
    <property type="entry name" value="Nitrogenase molybdenum iron protein domain"/>
    <property type="match status" value="2"/>
</dbReference>
<dbReference type="AlphaFoldDB" id="A0A2S8JB82"/>
<comment type="similarity">
    <text evidence="2">Belongs to the bacterial solute-binding protein 8 family.</text>
</comment>
<reference evidence="7" key="1">
    <citation type="submission" date="2018-02" db="EMBL/GenBank/DDBJ databases">
        <title>Draft genome sequencing of Rhodococcus opacus KU647198.</title>
        <authorList>
            <person name="Zheng B.-X."/>
        </authorList>
    </citation>
    <scope>NUCLEOTIDE SEQUENCE [LARGE SCALE GENOMIC DNA]</scope>
    <source>
        <strain evidence="7">04-OD7</strain>
    </source>
</reference>
<sequence>MNVGQQRIGLSRRGFLVGTGGALLAFAAACSSSDGDGDGSGTGSEPSGPVIAHKYGETQVPTDPQRIVSVGYNDQDTILALGGTLAGTFDWYGDYPYGVWPWAQDLLGDAQPEIVGTASTNIDFEKVATVAPDLVVGTYSGLTQAQYDKLSAIAPTVAQPKEFADYGVPWQDQTRILGETLGKKDKAAQLVSSVETQFDDVRAANPAFAGKTVLVGALKGPGQFGVYGPEDPKVRFFTELGFVNPAVTEQITGNFAEISTEQLSLANVDLLVWYAGGGYGDKLRAELDKTPIYQELDVVKAGRTITLEDAAAEAMAWSTVLSLPYALNEIPPRVAPLLV</sequence>
<dbReference type="PANTHER" id="PTHR30532:SF24">
    <property type="entry name" value="FERRIC ENTEROBACTIN-BINDING PERIPLASMIC PROTEIN FEPB"/>
    <property type="match status" value="1"/>
</dbReference>
<dbReference type="SUPFAM" id="SSF53807">
    <property type="entry name" value="Helical backbone' metal receptor"/>
    <property type="match status" value="1"/>
</dbReference>
<dbReference type="PANTHER" id="PTHR30532">
    <property type="entry name" value="IRON III DICITRATE-BINDING PERIPLASMIC PROTEIN"/>
    <property type="match status" value="1"/>
</dbReference>
<dbReference type="PROSITE" id="PS51257">
    <property type="entry name" value="PROKAR_LIPOPROTEIN"/>
    <property type="match status" value="1"/>
</dbReference>
<keyword evidence="3" id="KW-0813">Transport</keyword>
<evidence type="ECO:0000256" key="3">
    <source>
        <dbReference type="ARBA" id="ARBA00022448"/>
    </source>
</evidence>
<dbReference type="InterPro" id="IPR002491">
    <property type="entry name" value="ABC_transptr_periplasmic_BD"/>
</dbReference>
<dbReference type="PROSITE" id="PS50983">
    <property type="entry name" value="FE_B12_PBP"/>
    <property type="match status" value="1"/>
</dbReference>
<protein>
    <submittedName>
        <fullName evidence="6">Iron-siderophore ABC transporter substrate-binding protein</fullName>
    </submittedName>
</protein>
<gene>
    <name evidence="6" type="ORF">C5613_13755</name>
</gene>
<evidence type="ECO:0000256" key="1">
    <source>
        <dbReference type="ARBA" id="ARBA00004196"/>
    </source>
</evidence>
<dbReference type="GO" id="GO:0030288">
    <property type="term" value="C:outer membrane-bounded periplasmic space"/>
    <property type="evidence" value="ECO:0007669"/>
    <property type="project" value="TreeGrafter"/>
</dbReference>
<evidence type="ECO:0000256" key="4">
    <source>
        <dbReference type="ARBA" id="ARBA00022729"/>
    </source>
</evidence>
<feature type="domain" description="Fe/B12 periplasmic-binding" evidence="5">
    <location>
        <begin position="66"/>
        <end position="338"/>
    </location>
</feature>
<comment type="subcellular location">
    <subcellularLocation>
        <location evidence="1">Cell envelope</location>
    </subcellularLocation>
</comment>
<accession>A0A2S8JB82</accession>
<dbReference type="RefSeq" id="WP_105414974.1">
    <property type="nucleotide sequence ID" value="NZ_PUIO01000014.1"/>
</dbReference>
<organism evidence="6 7">
    <name type="scientific">Rhodococcus opacus</name>
    <name type="common">Nocardia opaca</name>
    <dbReference type="NCBI Taxonomy" id="37919"/>
    <lineage>
        <taxon>Bacteria</taxon>
        <taxon>Bacillati</taxon>
        <taxon>Actinomycetota</taxon>
        <taxon>Actinomycetes</taxon>
        <taxon>Mycobacteriales</taxon>
        <taxon>Nocardiaceae</taxon>
        <taxon>Rhodococcus</taxon>
    </lineage>
</organism>
<evidence type="ECO:0000313" key="6">
    <source>
        <dbReference type="EMBL" id="PQP24260.1"/>
    </source>
</evidence>
<dbReference type="GO" id="GO:1901678">
    <property type="term" value="P:iron coordination entity transport"/>
    <property type="evidence" value="ECO:0007669"/>
    <property type="project" value="UniProtKB-ARBA"/>
</dbReference>
<dbReference type="InterPro" id="IPR051313">
    <property type="entry name" value="Bact_iron-sidero_bind"/>
</dbReference>
<dbReference type="CDD" id="cd01146">
    <property type="entry name" value="FhuD"/>
    <property type="match status" value="1"/>
</dbReference>
<name>A0A2S8JB82_RHOOP</name>
<comment type="caution">
    <text evidence="6">The sequence shown here is derived from an EMBL/GenBank/DDBJ whole genome shotgun (WGS) entry which is preliminary data.</text>
</comment>
<proteinExistence type="inferred from homology"/>
<keyword evidence="4" id="KW-0732">Signal</keyword>